<comment type="similarity">
    <text evidence="3">Belongs to the flavoredoxin family.</text>
</comment>
<keyword evidence="6" id="KW-1185">Reference proteome</keyword>
<evidence type="ECO:0000313" key="5">
    <source>
        <dbReference type="EMBL" id="MBO3738108.1"/>
    </source>
</evidence>
<dbReference type="Gene3D" id="2.30.110.10">
    <property type="entry name" value="Electron Transport, Fmn-binding Protein, Chain A"/>
    <property type="match status" value="1"/>
</dbReference>
<evidence type="ECO:0000259" key="4">
    <source>
        <dbReference type="SMART" id="SM00903"/>
    </source>
</evidence>
<evidence type="ECO:0000256" key="2">
    <source>
        <dbReference type="ARBA" id="ARBA00022630"/>
    </source>
</evidence>
<dbReference type="PANTHER" id="PTHR43567:SF1">
    <property type="entry name" value="FLAVOREDOXIN"/>
    <property type="match status" value="1"/>
</dbReference>
<comment type="cofactor">
    <cofactor evidence="1">
        <name>FMN</name>
        <dbReference type="ChEBI" id="CHEBI:58210"/>
    </cofactor>
</comment>
<dbReference type="Proteomes" id="UP000679690">
    <property type="component" value="Unassembled WGS sequence"/>
</dbReference>
<dbReference type="Pfam" id="PF01613">
    <property type="entry name" value="Flavin_Reduct"/>
    <property type="match status" value="1"/>
</dbReference>
<keyword evidence="2" id="KW-0285">Flavoprotein</keyword>
<accession>A0ABS3UK20</accession>
<evidence type="ECO:0000256" key="1">
    <source>
        <dbReference type="ARBA" id="ARBA00001917"/>
    </source>
</evidence>
<organism evidence="5 6">
    <name type="scientific">Actinoplanes flavus</name>
    <dbReference type="NCBI Taxonomy" id="2820290"/>
    <lineage>
        <taxon>Bacteria</taxon>
        <taxon>Bacillati</taxon>
        <taxon>Actinomycetota</taxon>
        <taxon>Actinomycetes</taxon>
        <taxon>Micromonosporales</taxon>
        <taxon>Micromonosporaceae</taxon>
        <taxon>Actinoplanes</taxon>
    </lineage>
</organism>
<sequence>MSDGPLSPAVDAQVTGGSQPAPAAAEKLSMYKFFPSSISVITSWAEGQRENAMACEWTMNISYQPFLILSLIETGDYTHQLIGESGQFGVNIASADQTEIVNAVGRSSGWNGPKMENPALTGKTYPGRKIKAPMLRGCVLNLECVVEKTIPMGDYTGFVGRVVAGRANSSATPLVYFQGKYFRMGDLIPKPGSEAPVTPAGGA</sequence>
<evidence type="ECO:0000313" key="6">
    <source>
        <dbReference type="Proteomes" id="UP000679690"/>
    </source>
</evidence>
<comment type="caution">
    <text evidence="5">The sequence shown here is derived from an EMBL/GenBank/DDBJ whole genome shotgun (WGS) entry which is preliminary data.</text>
</comment>
<protein>
    <submittedName>
        <fullName evidence="5">Flavin reductase family protein</fullName>
    </submittedName>
</protein>
<dbReference type="EMBL" id="JAGFNS010000006">
    <property type="protein sequence ID" value="MBO3738108.1"/>
    <property type="molecule type" value="Genomic_DNA"/>
</dbReference>
<dbReference type="SMART" id="SM00903">
    <property type="entry name" value="Flavin_Reduct"/>
    <property type="match status" value="1"/>
</dbReference>
<dbReference type="InterPro" id="IPR012349">
    <property type="entry name" value="Split_barrel_FMN-bd"/>
</dbReference>
<dbReference type="InterPro" id="IPR002563">
    <property type="entry name" value="Flavin_Rdtase-like_dom"/>
</dbReference>
<evidence type="ECO:0000256" key="3">
    <source>
        <dbReference type="ARBA" id="ARBA00038054"/>
    </source>
</evidence>
<dbReference type="SUPFAM" id="SSF50475">
    <property type="entry name" value="FMN-binding split barrel"/>
    <property type="match status" value="1"/>
</dbReference>
<feature type="domain" description="Flavin reductase like" evidence="4">
    <location>
        <begin position="34"/>
        <end position="183"/>
    </location>
</feature>
<dbReference type="RefSeq" id="WP_208467296.1">
    <property type="nucleotide sequence ID" value="NZ_JAGFNS010000006.1"/>
</dbReference>
<reference evidence="5 6" key="1">
    <citation type="submission" date="2021-03" db="EMBL/GenBank/DDBJ databases">
        <title>Actinoplanes flavus sp. nov., a novel actinomycete isolated from Coconut Palm rhizosphere soil.</title>
        <authorList>
            <person name="Luo X."/>
        </authorList>
    </citation>
    <scope>NUCLEOTIDE SEQUENCE [LARGE SCALE GENOMIC DNA]</scope>
    <source>
        <strain evidence="5 6">NEAU-H7</strain>
    </source>
</reference>
<dbReference type="PANTHER" id="PTHR43567">
    <property type="entry name" value="FLAVOREDOXIN-RELATED-RELATED"/>
    <property type="match status" value="1"/>
</dbReference>
<dbReference type="InterPro" id="IPR052174">
    <property type="entry name" value="Flavoredoxin"/>
</dbReference>
<proteinExistence type="inferred from homology"/>
<name>A0ABS3UK20_9ACTN</name>
<gene>
    <name evidence="5" type="ORF">J5X75_11295</name>
</gene>